<evidence type="ECO:0000313" key="3">
    <source>
        <dbReference type="Proteomes" id="UP000199226"/>
    </source>
</evidence>
<dbReference type="SUPFAM" id="SSF54427">
    <property type="entry name" value="NTF2-like"/>
    <property type="match status" value="1"/>
</dbReference>
<feature type="signal peptide" evidence="1">
    <location>
        <begin position="1"/>
        <end position="20"/>
    </location>
</feature>
<dbReference type="InterPro" id="IPR032710">
    <property type="entry name" value="NTF2-like_dom_sf"/>
</dbReference>
<dbReference type="OrthoDB" id="1119084at2"/>
<dbReference type="AlphaFoldDB" id="A0A1G9WC23"/>
<evidence type="ECO:0000256" key="1">
    <source>
        <dbReference type="SAM" id="SignalP"/>
    </source>
</evidence>
<reference evidence="3" key="1">
    <citation type="submission" date="2016-10" db="EMBL/GenBank/DDBJ databases">
        <authorList>
            <person name="Varghese N."/>
            <person name="Submissions S."/>
        </authorList>
    </citation>
    <scope>NUCLEOTIDE SEQUENCE [LARGE SCALE GENOMIC DNA]</scope>
    <source>
        <strain evidence="3">DSM 24536</strain>
    </source>
</reference>
<evidence type="ECO:0008006" key="4">
    <source>
        <dbReference type="Google" id="ProtNLM"/>
    </source>
</evidence>
<proteinExistence type="predicted"/>
<protein>
    <recommendedName>
        <fullName evidence="4">Ketosteroid isomerase homolog</fullName>
    </recommendedName>
</protein>
<keyword evidence="1" id="KW-0732">Signal</keyword>
<evidence type="ECO:0000313" key="2">
    <source>
        <dbReference type="EMBL" id="SDM81847.1"/>
    </source>
</evidence>
<dbReference type="STRING" id="990371.SAMN05421813_12449"/>
<sequence>MNRYLLLIALFLLASKNNFAQLSNGRVNSLLAAENYFAAYAKDKGIRDAFLKVSDNETILFRPNPVKAEDFFDKKSNDDQGQLDWTPVFAKISKSGDWGFTSGPYSYTSANDSTTSYGQYLSVWRANNKGVWKLALDLGISHPKPLTEASLNFTDPKSFKFFRQPSEGRLKQREDMILTTDKLFSNTLIKNQSLAYDSFFADEGRLLFPGHEPVTGKTKINNFLRKQQVSIETKPTVANRAPGSDLAYTYGNALITRNNVSTKFHYVRIWESQEGFKWNVILEIFSPAGE</sequence>
<accession>A0A1G9WC23</accession>
<organism evidence="2 3">
    <name type="scientific">Daejeonella rubra</name>
    <dbReference type="NCBI Taxonomy" id="990371"/>
    <lineage>
        <taxon>Bacteria</taxon>
        <taxon>Pseudomonadati</taxon>
        <taxon>Bacteroidota</taxon>
        <taxon>Sphingobacteriia</taxon>
        <taxon>Sphingobacteriales</taxon>
        <taxon>Sphingobacteriaceae</taxon>
        <taxon>Daejeonella</taxon>
    </lineage>
</organism>
<gene>
    <name evidence="2" type="ORF">SAMN05421813_12449</name>
</gene>
<dbReference type="Gene3D" id="3.10.450.50">
    <property type="match status" value="2"/>
</dbReference>
<feature type="chain" id="PRO_5011444318" description="Ketosteroid isomerase homolog" evidence="1">
    <location>
        <begin position="21"/>
        <end position="290"/>
    </location>
</feature>
<dbReference type="RefSeq" id="WP_090706028.1">
    <property type="nucleotide sequence ID" value="NZ_FNHH01000024.1"/>
</dbReference>
<name>A0A1G9WC23_9SPHI</name>
<keyword evidence="3" id="KW-1185">Reference proteome</keyword>
<dbReference type="Proteomes" id="UP000199226">
    <property type="component" value="Unassembled WGS sequence"/>
</dbReference>
<dbReference type="EMBL" id="FNHH01000024">
    <property type="protein sequence ID" value="SDM81847.1"/>
    <property type="molecule type" value="Genomic_DNA"/>
</dbReference>